<name>T0JTH4_9BACT</name>
<comment type="caution">
    <text evidence="1">The sequence shown here is derived from an EMBL/GenBank/DDBJ whole genome shotgun (WGS) entry which is preliminary data.</text>
</comment>
<keyword evidence="2" id="KW-1185">Reference proteome</keyword>
<dbReference type="AlphaFoldDB" id="T0JTH4"/>
<organism evidence="1 2">
    <name type="scientific">Sulfurimonas hongkongensis</name>
    <dbReference type="NCBI Taxonomy" id="1172190"/>
    <lineage>
        <taxon>Bacteria</taxon>
        <taxon>Pseudomonadati</taxon>
        <taxon>Campylobacterota</taxon>
        <taxon>Epsilonproteobacteria</taxon>
        <taxon>Campylobacterales</taxon>
        <taxon>Sulfurimonadaceae</taxon>
        <taxon>Sulfurimonas</taxon>
    </lineage>
</organism>
<dbReference type="Proteomes" id="UP000015520">
    <property type="component" value="Unassembled WGS sequence"/>
</dbReference>
<dbReference type="RefSeq" id="WP_021286803.1">
    <property type="nucleotide sequence ID" value="NZ_AUPZ01000003.1"/>
</dbReference>
<proteinExistence type="predicted"/>
<dbReference type="STRING" id="1172190.M947_02615"/>
<dbReference type="eggNOG" id="ENOG5032P16">
    <property type="taxonomic scope" value="Bacteria"/>
</dbReference>
<dbReference type="OrthoDB" id="5334973at2"/>
<accession>T0JTH4</accession>
<protein>
    <submittedName>
        <fullName evidence="1">Uncharacterized protein</fullName>
    </submittedName>
</protein>
<evidence type="ECO:0000313" key="2">
    <source>
        <dbReference type="Proteomes" id="UP000015520"/>
    </source>
</evidence>
<dbReference type="EMBL" id="AUPZ01000003">
    <property type="protein sequence ID" value="EQB40247.1"/>
    <property type="molecule type" value="Genomic_DNA"/>
</dbReference>
<evidence type="ECO:0000313" key="1">
    <source>
        <dbReference type="EMBL" id="EQB40247.1"/>
    </source>
</evidence>
<reference evidence="1 2" key="1">
    <citation type="submission" date="2013-07" db="EMBL/GenBank/DDBJ databases">
        <title>Sulfurimonas hongkongensis AST-10 Genome Sequencing.</title>
        <authorList>
            <person name="Cai L."/>
            <person name="Zhang T."/>
        </authorList>
    </citation>
    <scope>NUCLEOTIDE SEQUENCE [LARGE SCALE GENOMIC DNA]</scope>
    <source>
        <strain evidence="1 2">AST-10</strain>
    </source>
</reference>
<sequence>MKPLLAKNLENFCSRFDNFIDAEFRSIEILSKSVIRVVITTQDSSRDFDWVTITLEFNDVSDAGLIKNDKLSFVDMSNGLTLLSSDGIFVFGVGNYDDEFGIKNALCYIISSSIKYKEGQF</sequence>
<gene>
    <name evidence="1" type="ORF">M947_02615</name>
</gene>
<dbReference type="PATRIC" id="fig|1172190.3.peg.512"/>